<sequence length="1081" mass="121328">MAEVKLTNSERKMADLTTLVSRLEQDLHQERADQTETRVMLARAESCVAELSKTLDDSESLRNSLALQATHLEQDLHNAKTELEESEGRYHVLQQQQLAAMSAHEATKALRKQIEELESRVLRRTEQIGVHQHDIKKLEMNLRLQEERVTELTGDVDVLETEKLAMVEDCRTTREERDTALRRCEALEENVEMLEAQAVATEEHRSTELQAMVRTVFDSVSKRRPISRALRIAESRFAAQEQLFAVQLHQVEEAASLSRLEVQRFTREQNSALYTQSQQATLALATVYAGLRKTNASLDLVCGARTSLHAQLDAVRQDLEQKLNELSDLHAHREDAAAEASETEKRHAERIHELEERCKTLRNGNTDLKTQHEQTLAELTATQDQVRLQMSESTGRVQEEGALRVQLEAMQRRYQDETDALRAELSKTIEELETAQLKQSELESAHRQTLDDVSAEKEELQERLTETLEKLVASEKAVVELGDTEARHIAEIDTLTERLDTTEKDVDELTKARDELLAEHGTTSKEFDEKRTEVEVLQRAKEDLEMQLENVQTVHQAEMKILQERVELAARERAELQSSLADVEVRFDELNKVRDELEEQLAAADTDVERLRVELKAESEQRLREAEQHAEELRTVREHGDRASLGHGELQQELASFGEQLQQADAAIQAAGKEKLELQTQMTELEAEIQRGLSFQRHLESQIQDGHKQTATLKEQVDKTRADYIRAEKEAKTAEINLSLQAVQHEKIVSGLRNEIETLQETSKLAEAVEELREQNQEMENLLKAKCLEIEENDDRFIGLIKEKKKLTSKVESLTRKIKSLQEKLSSVSQDTTPKANPLPATSTSAAPVASTSTLPPLLSPPTRALPPLPPMVEMPEMSAHPFAPQFQLGSSTSSHPVHEPFLPSQSSSFRPLQDAFQPQQDHLRASASTSSTVGVKRRAPNDFEDCDGVPAQVFTVDSVPSSSDPMGQTPRVRRALQNVRGGFTPMRHTRASTQPQPSSHLSPSLTPSSEMPVATPAQPGSPPRQKSSAAIADVTNSPRSKAAQKGKRKWLDALRGGSTQATRGGATVRPGFDRAQNAAR</sequence>
<keyword evidence="1" id="KW-0175">Coiled coil</keyword>
<protein>
    <submittedName>
        <fullName evidence="3">Uncharacterized protein</fullName>
    </submittedName>
</protein>
<dbReference type="Gene3D" id="1.10.287.1490">
    <property type="match status" value="1"/>
</dbReference>
<feature type="compositionally biased region" description="Polar residues" evidence="2">
    <location>
        <begin position="1025"/>
        <end position="1040"/>
    </location>
</feature>
<dbReference type="HOGENOM" id="CLU_004580_0_0_1"/>
<evidence type="ECO:0000256" key="2">
    <source>
        <dbReference type="SAM" id="MobiDB-lite"/>
    </source>
</evidence>
<gene>
    <name evidence="3" type="ORF">PHACADRAFT_84405</name>
</gene>
<dbReference type="GeneID" id="18920441"/>
<dbReference type="KEGG" id="pco:PHACADRAFT_84405"/>
<dbReference type="Proteomes" id="UP000008370">
    <property type="component" value="Unassembled WGS sequence"/>
</dbReference>
<accession>K5WQ74</accession>
<feature type="coiled-coil region" evidence="1">
    <location>
        <begin position="6"/>
        <end position="33"/>
    </location>
</feature>
<evidence type="ECO:0000256" key="1">
    <source>
        <dbReference type="SAM" id="Coils"/>
    </source>
</evidence>
<feature type="coiled-coil region" evidence="1">
    <location>
        <begin position="305"/>
        <end position="371"/>
    </location>
</feature>
<organism evidence="3 4">
    <name type="scientific">Phanerochaete carnosa (strain HHB-10118-sp)</name>
    <name type="common">White-rot fungus</name>
    <name type="synonym">Peniophora carnosa</name>
    <dbReference type="NCBI Taxonomy" id="650164"/>
    <lineage>
        <taxon>Eukaryota</taxon>
        <taxon>Fungi</taxon>
        <taxon>Dikarya</taxon>
        <taxon>Basidiomycota</taxon>
        <taxon>Agaricomycotina</taxon>
        <taxon>Agaricomycetes</taxon>
        <taxon>Polyporales</taxon>
        <taxon>Phanerochaetaceae</taxon>
        <taxon>Phanerochaete</taxon>
    </lineage>
</organism>
<feature type="region of interest" description="Disordered" evidence="2">
    <location>
        <begin position="823"/>
        <end position="863"/>
    </location>
</feature>
<evidence type="ECO:0000313" key="4">
    <source>
        <dbReference type="Proteomes" id="UP000008370"/>
    </source>
</evidence>
<dbReference type="OrthoDB" id="10255344at2759"/>
<dbReference type="RefSeq" id="XP_007391036.1">
    <property type="nucleotide sequence ID" value="XM_007390974.1"/>
</dbReference>
<dbReference type="AlphaFoldDB" id="K5WQ74"/>
<feature type="compositionally biased region" description="Polar residues" evidence="2">
    <location>
        <begin position="917"/>
        <end position="934"/>
    </location>
</feature>
<feature type="compositionally biased region" description="Low complexity" evidence="2">
    <location>
        <begin position="993"/>
        <end position="1010"/>
    </location>
</feature>
<feature type="compositionally biased region" description="Polar residues" evidence="2">
    <location>
        <begin position="823"/>
        <end position="835"/>
    </location>
</feature>
<reference evidence="3 4" key="1">
    <citation type="journal article" date="2012" name="BMC Genomics">
        <title>Comparative genomics of the white-rot fungi, Phanerochaete carnosa and P. chrysosporium, to elucidate the genetic basis of the distinct wood types they colonize.</title>
        <authorList>
            <person name="Suzuki H."/>
            <person name="MacDonald J."/>
            <person name="Syed K."/>
            <person name="Salamov A."/>
            <person name="Hori C."/>
            <person name="Aerts A."/>
            <person name="Henrissat B."/>
            <person name="Wiebenga A."/>
            <person name="vanKuyk P.A."/>
            <person name="Barry K."/>
            <person name="Lindquist E."/>
            <person name="LaButti K."/>
            <person name="Lapidus A."/>
            <person name="Lucas S."/>
            <person name="Coutinho P."/>
            <person name="Gong Y."/>
            <person name="Samejima M."/>
            <person name="Mahadevan R."/>
            <person name="Abou-Zaid M."/>
            <person name="de Vries R.P."/>
            <person name="Igarashi K."/>
            <person name="Yadav J.S."/>
            <person name="Grigoriev I.V."/>
            <person name="Master E.R."/>
        </authorList>
    </citation>
    <scope>NUCLEOTIDE SEQUENCE [LARGE SCALE GENOMIC DNA]</scope>
    <source>
        <strain evidence="3 4">HHB-10118-sp</strain>
    </source>
</reference>
<feature type="region of interest" description="Disordered" evidence="2">
    <location>
        <begin position="917"/>
        <end position="947"/>
    </location>
</feature>
<dbReference type="STRING" id="650164.K5WQ74"/>
<dbReference type="EMBL" id="JH930468">
    <property type="protein sequence ID" value="EKM61630.1"/>
    <property type="molecule type" value="Genomic_DNA"/>
</dbReference>
<proteinExistence type="predicted"/>
<feature type="compositionally biased region" description="Low complexity" evidence="2">
    <location>
        <begin position="838"/>
        <end position="857"/>
    </location>
</feature>
<evidence type="ECO:0000313" key="3">
    <source>
        <dbReference type="EMBL" id="EKM61630.1"/>
    </source>
</evidence>
<feature type="region of interest" description="Disordered" evidence="2">
    <location>
        <begin position="986"/>
        <end position="1081"/>
    </location>
</feature>
<feature type="coiled-coil region" evidence="1">
    <location>
        <begin position="404"/>
        <end position="636"/>
    </location>
</feature>
<feature type="coiled-coil region" evidence="1">
    <location>
        <begin position="62"/>
        <end position="204"/>
    </location>
</feature>
<keyword evidence="4" id="KW-1185">Reference proteome</keyword>
<name>K5WQ74_PHACS</name>
<feature type="region of interest" description="Disordered" evidence="2">
    <location>
        <begin position="890"/>
        <end position="909"/>
    </location>
</feature>
<dbReference type="InParanoid" id="K5WQ74"/>